<dbReference type="CDD" id="cd00555">
    <property type="entry name" value="Maf"/>
    <property type="match status" value="1"/>
</dbReference>
<keyword evidence="3" id="KW-0546">Nucleotide metabolism</keyword>
<keyword evidence="3" id="KW-0963">Cytoplasm</keyword>
<proteinExistence type="inferred from homology"/>
<dbReference type="InterPro" id="IPR003697">
    <property type="entry name" value="Maf-like"/>
</dbReference>
<dbReference type="EC" id="3.6.1.9" evidence="3"/>
<accession>A0A0A0B3F9</accession>
<evidence type="ECO:0000313" key="5">
    <source>
        <dbReference type="Proteomes" id="UP000029833"/>
    </source>
</evidence>
<evidence type="ECO:0000256" key="1">
    <source>
        <dbReference type="ARBA" id="ARBA00001968"/>
    </source>
</evidence>
<evidence type="ECO:0000256" key="2">
    <source>
        <dbReference type="ARBA" id="ARBA00022801"/>
    </source>
</evidence>
<evidence type="ECO:0000313" key="4">
    <source>
        <dbReference type="EMBL" id="KGM01360.1"/>
    </source>
</evidence>
<feature type="active site" description="Proton acceptor" evidence="3">
    <location>
        <position position="110"/>
    </location>
</feature>
<protein>
    <recommendedName>
        <fullName evidence="3">Nucleoside triphosphate pyrophosphatase</fullName>
        <ecNumber evidence="3">3.6.1.9</ecNumber>
    </recommendedName>
    <alternativeName>
        <fullName evidence="3">Nucleotide pyrophosphatase</fullName>
        <shortName evidence="3">Nucleotide PPase</shortName>
    </alternativeName>
</protein>
<name>A0A0A0B3F9_9CELL</name>
<dbReference type="GO" id="GO:0005737">
    <property type="term" value="C:cytoplasm"/>
    <property type="evidence" value="ECO:0007669"/>
    <property type="project" value="UniProtKB-SubCell"/>
</dbReference>
<dbReference type="NCBIfam" id="TIGR00172">
    <property type="entry name" value="maf"/>
    <property type="match status" value="1"/>
</dbReference>
<sequence>MLAGTAGDPSVGSHAVTRLLLASASPARRATLVAAGIDPLVAVSTVDEEATLAAARERFGALEPADAVLVLAQAKVEDVARTLAAAPVAGDAGAAAEDEADDDLLLLGCDSMLELDGEIFGKPASAEEAVARWRTMRGRSGVLHTGHWLIDDRPGAADGGRGTGGTLGATSSTVVHFADLTDDEIDAYVATGEPLAVAGAFTVDGLGGAFVTGIEGDHHGVVGLSLPLLRELLGEVGVTLPELWRQAPAR</sequence>
<comment type="function">
    <text evidence="3">Nucleoside triphosphate pyrophosphatase. May have a dual role in cell division arrest and in preventing the incorporation of modified nucleotides into cellular nucleic acids.</text>
</comment>
<comment type="subcellular location">
    <subcellularLocation>
        <location evidence="3">Cytoplasm</location>
    </subcellularLocation>
</comment>
<comment type="caution">
    <text evidence="3">Lacks conserved residue(s) required for the propagation of feature annotation.</text>
</comment>
<dbReference type="HAMAP" id="MF_00528">
    <property type="entry name" value="Maf"/>
    <property type="match status" value="1"/>
</dbReference>
<dbReference type="SUPFAM" id="SSF52972">
    <property type="entry name" value="ITPase-like"/>
    <property type="match status" value="1"/>
</dbReference>
<dbReference type="EMBL" id="AXNT01000111">
    <property type="protein sequence ID" value="KGM01360.1"/>
    <property type="molecule type" value="Genomic_DNA"/>
</dbReference>
<dbReference type="STRING" id="1408250.Q760_01910"/>
<dbReference type="Proteomes" id="UP000029833">
    <property type="component" value="Unassembled WGS sequence"/>
</dbReference>
<comment type="cofactor">
    <cofactor evidence="1 3">
        <name>a divalent metal cation</name>
        <dbReference type="ChEBI" id="CHEBI:60240"/>
    </cofactor>
</comment>
<comment type="catalytic activity">
    <reaction evidence="3">
        <text>a ribonucleoside 5'-triphosphate + H2O = a ribonucleoside 5'-phosphate + diphosphate + H(+)</text>
        <dbReference type="Rhea" id="RHEA:23996"/>
        <dbReference type="ChEBI" id="CHEBI:15377"/>
        <dbReference type="ChEBI" id="CHEBI:15378"/>
        <dbReference type="ChEBI" id="CHEBI:33019"/>
        <dbReference type="ChEBI" id="CHEBI:58043"/>
        <dbReference type="ChEBI" id="CHEBI:61557"/>
        <dbReference type="EC" id="3.6.1.9"/>
    </reaction>
</comment>
<dbReference type="Gene3D" id="3.90.950.10">
    <property type="match status" value="1"/>
</dbReference>
<keyword evidence="2 3" id="KW-0378">Hydrolase</keyword>
<comment type="catalytic activity">
    <reaction evidence="3">
        <text>a 2'-deoxyribonucleoside 5'-triphosphate + H2O = a 2'-deoxyribonucleoside 5'-phosphate + diphosphate + H(+)</text>
        <dbReference type="Rhea" id="RHEA:44644"/>
        <dbReference type="ChEBI" id="CHEBI:15377"/>
        <dbReference type="ChEBI" id="CHEBI:15378"/>
        <dbReference type="ChEBI" id="CHEBI:33019"/>
        <dbReference type="ChEBI" id="CHEBI:61560"/>
        <dbReference type="ChEBI" id="CHEBI:65317"/>
        <dbReference type="EC" id="3.6.1.9"/>
    </reaction>
</comment>
<gene>
    <name evidence="4" type="ORF">Q760_01910</name>
</gene>
<dbReference type="Pfam" id="PF02545">
    <property type="entry name" value="Maf"/>
    <property type="match status" value="1"/>
</dbReference>
<dbReference type="GO" id="GO:0009117">
    <property type="term" value="P:nucleotide metabolic process"/>
    <property type="evidence" value="ECO:0007669"/>
    <property type="project" value="UniProtKB-KW"/>
</dbReference>
<dbReference type="PANTHER" id="PTHR43213:SF5">
    <property type="entry name" value="BIFUNCTIONAL DTTP_UTP PYROPHOSPHATASE_METHYLTRANSFERASE PROTEIN-RELATED"/>
    <property type="match status" value="1"/>
</dbReference>
<dbReference type="GO" id="GO:0047429">
    <property type="term" value="F:nucleoside triphosphate diphosphatase activity"/>
    <property type="evidence" value="ECO:0007669"/>
    <property type="project" value="UniProtKB-EC"/>
</dbReference>
<dbReference type="PANTHER" id="PTHR43213">
    <property type="entry name" value="BIFUNCTIONAL DTTP/UTP PYROPHOSPHATASE/METHYLTRANSFERASE PROTEIN-RELATED"/>
    <property type="match status" value="1"/>
</dbReference>
<organism evidence="4 5">
    <name type="scientific">Cellulomonas cellasea DSM 20118</name>
    <dbReference type="NCBI Taxonomy" id="1408250"/>
    <lineage>
        <taxon>Bacteria</taxon>
        <taxon>Bacillati</taxon>
        <taxon>Actinomycetota</taxon>
        <taxon>Actinomycetes</taxon>
        <taxon>Micrococcales</taxon>
        <taxon>Cellulomonadaceae</taxon>
        <taxon>Cellulomonas</taxon>
    </lineage>
</organism>
<keyword evidence="5" id="KW-1185">Reference proteome</keyword>
<comment type="similarity">
    <text evidence="3">Belongs to the Maf family.</text>
</comment>
<dbReference type="InterPro" id="IPR029001">
    <property type="entry name" value="ITPase-like_fam"/>
</dbReference>
<dbReference type="AlphaFoldDB" id="A0A0A0B3F9"/>
<reference evidence="4 5" key="1">
    <citation type="submission" date="2013-10" db="EMBL/GenBank/DDBJ databases">
        <authorList>
            <person name="Wang G."/>
            <person name="Zhuang W."/>
        </authorList>
    </citation>
    <scope>NUCLEOTIDE SEQUENCE [LARGE SCALE GENOMIC DNA]</scope>
    <source>
        <strain evidence="4 5">DSM 20118</strain>
    </source>
</reference>
<comment type="caution">
    <text evidence="4">The sequence shown here is derived from an EMBL/GenBank/DDBJ whole genome shotgun (WGS) entry which is preliminary data.</text>
</comment>
<evidence type="ECO:0000256" key="3">
    <source>
        <dbReference type="HAMAP-Rule" id="MF_00528"/>
    </source>
</evidence>